<keyword evidence="1" id="KW-0808">Transferase</keyword>
<accession>A0A9D2BYQ4</accession>
<dbReference type="AlphaFoldDB" id="A0A9D2BYQ4"/>
<comment type="caution">
    <text evidence="1">The sequence shown here is derived from an EMBL/GenBank/DDBJ whole genome shotgun (WGS) entry which is preliminary data.</text>
</comment>
<sequence length="362" mass="41077">MDQLVCLSDRPWSTRPSRTQQLLSRMKGVQILYFEPAQGLGDLRRRPGRRMRPGLVVYTLPPVWKGQEGVLFRLGQRRLLRFVERAMERHRMREPLLWCATPWAVHLVDELNCRGVVYDCAQDWSHLPIQWESELSLSADVIFAASPELAEHIAPCSDNVALLFNGANCSVRPRSEGELPAPLRGLEGPIFGYAGTLWHDLDLKPVLQLAQAYPRAQVVLVGRHPHNPMLPRLMREPNVHLLDAVSLAELPEYLGAFDVCINLVRLESPNNDVLPPRIFEYFSTGKPVVSMLLPGQVEEYSDVIYGAHTTSRFVELCGRALLERGTWARERRLHYAQSASWSSRAEEVEHILRSTGLLQSQA</sequence>
<evidence type="ECO:0000313" key="2">
    <source>
        <dbReference type="Proteomes" id="UP000823868"/>
    </source>
</evidence>
<keyword evidence="1" id="KW-0328">Glycosyltransferase</keyword>
<name>A0A9D2BYQ4_9FIRM</name>
<proteinExistence type="predicted"/>
<gene>
    <name evidence="1" type="ORF">H9841_06475</name>
</gene>
<dbReference type="Proteomes" id="UP000823868">
    <property type="component" value="Unassembled WGS sequence"/>
</dbReference>
<organism evidence="1 2">
    <name type="scientific">Candidatus Flavonifractor merdigallinarum</name>
    <dbReference type="NCBI Taxonomy" id="2838589"/>
    <lineage>
        <taxon>Bacteria</taxon>
        <taxon>Bacillati</taxon>
        <taxon>Bacillota</taxon>
        <taxon>Clostridia</taxon>
        <taxon>Eubacteriales</taxon>
        <taxon>Oscillospiraceae</taxon>
        <taxon>Flavonifractor</taxon>
    </lineage>
</organism>
<evidence type="ECO:0000313" key="1">
    <source>
        <dbReference type="EMBL" id="HIY21527.1"/>
    </source>
</evidence>
<dbReference type="Pfam" id="PF13692">
    <property type="entry name" value="Glyco_trans_1_4"/>
    <property type="match status" value="1"/>
</dbReference>
<reference evidence="1" key="1">
    <citation type="journal article" date="2021" name="PeerJ">
        <title>Extensive microbial diversity within the chicken gut microbiome revealed by metagenomics and culture.</title>
        <authorList>
            <person name="Gilroy R."/>
            <person name="Ravi A."/>
            <person name="Getino M."/>
            <person name="Pursley I."/>
            <person name="Horton D.L."/>
            <person name="Alikhan N.F."/>
            <person name="Baker D."/>
            <person name="Gharbi K."/>
            <person name="Hall N."/>
            <person name="Watson M."/>
            <person name="Adriaenssens E.M."/>
            <person name="Foster-Nyarko E."/>
            <person name="Jarju S."/>
            <person name="Secka A."/>
            <person name="Antonio M."/>
            <person name="Oren A."/>
            <person name="Chaudhuri R.R."/>
            <person name="La Ragione R."/>
            <person name="Hildebrand F."/>
            <person name="Pallen M.J."/>
        </authorList>
    </citation>
    <scope>NUCLEOTIDE SEQUENCE</scope>
    <source>
        <strain evidence="1">ChiBcec16_6824</strain>
    </source>
</reference>
<dbReference type="EC" id="2.4.-.-" evidence="1"/>
<dbReference type="EMBL" id="DXDX01000119">
    <property type="protein sequence ID" value="HIY21527.1"/>
    <property type="molecule type" value="Genomic_DNA"/>
</dbReference>
<dbReference type="SUPFAM" id="SSF53756">
    <property type="entry name" value="UDP-Glycosyltransferase/glycogen phosphorylase"/>
    <property type="match status" value="1"/>
</dbReference>
<protein>
    <submittedName>
        <fullName evidence="1">Glycosyltransferase</fullName>
        <ecNumber evidence="1">2.4.-.-</ecNumber>
    </submittedName>
</protein>
<reference evidence="1" key="2">
    <citation type="submission" date="2021-04" db="EMBL/GenBank/DDBJ databases">
        <authorList>
            <person name="Gilroy R."/>
        </authorList>
    </citation>
    <scope>NUCLEOTIDE SEQUENCE</scope>
    <source>
        <strain evidence="1">ChiBcec16_6824</strain>
    </source>
</reference>
<dbReference type="Gene3D" id="3.40.50.2000">
    <property type="entry name" value="Glycogen Phosphorylase B"/>
    <property type="match status" value="1"/>
</dbReference>
<dbReference type="GO" id="GO:0016757">
    <property type="term" value="F:glycosyltransferase activity"/>
    <property type="evidence" value="ECO:0007669"/>
    <property type="project" value="UniProtKB-KW"/>
</dbReference>